<gene>
    <name evidence="1" type="ORF">SAMN02746065_10917</name>
</gene>
<evidence type="ECO:0000313" key="1">
    <source>
        <dbReference type="EMBL" id="SMC74630.1"/>
    </source>
</evidence>
<reference evidence="1 2" key="1">
    <citation type="submission" date="2017-04" db="EMBL/GenBank/DDBJ databases">
        <authorList>
            <person name="Afonso C.L."/>
            <person name="Miller P.J."/>
            <person name="Scott M.A."/>
            <person name="Spackman E."/>
            <person name="Goraichik I."/>
            <person name="Dimitrov K.M."/>
            <person name="Suarez D.L."/>
            <person name="Swayne D.E."/>
        </authorList>
    </citation>
    <scope>NUCLEOTIDE SEQUENCE [LARGE SCALE GENOMIC DNA]</scope>
    <source>
        <strain evidence="1 2">DSM 3385</strain>
    </source>
</reference>
<dbReference type="STRING" id="1121400.SAMN02746065_10917"/>
<dbReference type="AlphaFoldDB" id="A0A1W2BP01"/>
<name>A0A1W2BP01_9BACT</name>
<dbReference type="EMBL" id="FWXY01000009">
    <property type="protein sequence ID" value="SMC74630.1"/>
    <property type="molecule type" value="Genomic_DNA"/>
</dbReference>
<accession>A0A1W2BP01</accession>
<organism evidence="1 2">
    <name type="scientific">Desulfocicer vacuolatum DSM 3385</name>
    <dbReference type="NCBI Taxonomy" id="1121400"/>
    <lineage>
        <taxon>Bacteria</taxon>
        <taxon>Pseudomonadati</taxon>
        <taxon>Thermodesulfobacteriota</taxon>
        <taxon>Desulfobacteria</taxon>
        <taxon>Desulfobacterales</taxon>
        <taxon>Desulfobacteraceae</taxon>
        <taxon>Desulfocicer</taxon>
    </lineage>
</organism>
<evidence type="ECO:0000313" key="2">
    <source>
        <dbReference type="Proteomes" id="UP000192418"/>
    </source>
</evidence>
<protein>
    <submittedName>
        <fullName evidence="1">Uncharacterized protein</fullName>
    </submittedName>
</protein>
<dbReference type="Proteomes" id="UP000192418">
    <property type="component" value="Unassembled WGS sequence"/>
</dbReference>
<sequence length="106" mass="11771">MSNRKHTPEENAAKSQAKTIFFRLGQNFKSVIINGIKITNCAGSLKTDWQIEEEKRRIEAEETARKKRLAEKALGALSGFDVDLLELVDGIVLENQGGKLAVVDTE</sequence>
<proteinExistence type="predicted"/>
<dbReference type="RefSeq" id="WP_084068766.1">
    <property type="nucleotide sequence ID" value="NZ_FWXY01000009.1"/>
</dbReference>
<keyword evidence="2" id="KW-1185">Reference proteome</keyword>